<organism evidence="3 4">
    <name type="scientific">Haemaphysalis longicornis</name>
    <name type="common">Bush tick</name>
    <dbReference type="NCBI Taxonomy" id="44386"/>
    <lineage>
        <taxon>Eukaryota</taxon>
        <taxon>Metazoa</taxon>
        <taxon>Ecdysozoa</taxon>
        <taxon>Arthropoda</taxon>
        <taxon>Chelicerata</taxon>
        <taxon>Arachnida</taxon>
        <taxon>Acari</taxon>
        <taxon>Parasitiformes</taxon>
        <taxon>Ixodida</taxon>
        <taxon>Ixodoidea</taxon>
        <taxon>Ixodidae</taxon>
        <taxon>Haemaphysalinae</taxon>
        <taxon>Haemaphysalis</taxon>
    </lineage>
</organism>
<dbReference type="OrthoDB" id="7418725at2759"/>
<dbReference type="InterPro" id="IPR004244">
    <property type="entry name" value="Transposase_22"/>
</dbReference>
<name>A0A9J6GAB7_HAELO</name>
<accession>A0A9J6GAB7</accession>
<keyword evidence="2" id="KW-0732">Signal</keyword>
<protein>
    <submittedName>
        <fullName evidence="3">Uncharacterized protein</fullName>
    </submittedName>
</protein>
<dbReference type="Proteomes" id="UP000821853">
    <property type="component" value="Chromosome 4"/>
</dbReference>
<feature type="coiled-coil region" evidence="1">
    <location>
        <begin position="159"/>
        <end position="193"/>
    </location>
</feature>
<proteinExistence type="predicted"/>
<keyword evidence="1" id="KW-0175">Coiled coil</keyword>
<dbReference type="EMBL" id="JABSTR010000006">
    <property type="protein sequence ID" value="KAH9372442.1"/>
    <property type="molecule type" value="Genomic_DNA"/>
</dbReference>
<reference evidence="3 4" key="1">
    <citation type="journal article" date="2020" name="Cell">
        <title>Large-Scale Comparative Analyses of Tick Genomes Elucidate Their Genetic Diversity and Vector Capacities.</title>
        <authorList>
            <consortium name="Tick Genome and Microbiome Consortium (TIGMIC)"/>
            <person name="Jia N."/>
            <person name="Wang J."/>
            <person name="Shi W."/>
            <person name="Du L."/>
            <person name="Sun Y."/>
            <person name="Zhan W."/>
            <person name="Jiang J.F."/>
            <person name="Wang Q."/>
            <person name="Zhang B."/>
            <person name="Ji P."/>
            <person name="Bell-Sakyi L."/>
            <person name="Cui X.M."/>
            <person name="Yuan T.T."/>
            <person name="Jiang B.G."/>
            <person name="Yang W.F."/>
            <person name="Lam T.T."/>
            <person name="Chang Q.C."/>
            <person name="Ding S.J."/>
            <person name="Wang X.J."/>
            <person name="Zhu J.G."/>
            <person name="Ruan X.D."/>
            <person name="Zhao L."/>
            <person name="Wei J.T."/>
            <person name="Ye R.Z."/>
            <person name="Que T.C."/>
            <person name="Du C.H."/>
            <person name="Zhou Y.H."/>
            <person name="Cheng J.X."/>
            <person name="Dai P.F."/>
            <person name="Guo W.B."/>
            <person name="Han X.H."/>
            <person name="Huang E.J."/>
            <person name="Li L.F."/>
            <person name="Wei W."/>
            <person name="Gao Y.C."/>
            <person name="Liu J.Z."/>
            <person name="Shao H.Z."/>
            <person name="Wang X."/>
            <person name="Wang C.C."/>
            <person name="Yang T.C."/>
            <person name="Huo Q.B."/>
            <person name="Li W."/>
            <person name="Chen H.Y."/>
            <person name="Chen S.E."/>
            <person name="Zhou L.G."/>
            <person name="Ni X.B."/>
            <person name="Tian J.H."/>
            <person name="Sheng Y."/>
            <person name="Liu T."/>
            <person name="Pan Y.S."/>
            <person name="Xia L.Y."/>
            <person name="Li J."/>
            <person name="Zhao F."/>
            <person name="Cao W.C."/>
        </authorList>
    </citation>
    <scope>NUCLEOTIDE SEQUENCE [LARGE SCALE GENOMIC DNA]</scope>
    <source>
        <strain evidence="3">HaeL-2018</strain>
    </source>
</reference>
<keyword evidence="4" id="KW-1185">Reference proteome</keyword>
<feature type="chain" id="PRO_5039941386" evidence="2">
    <location>
        <begin position="23"/>
        <end position="337"/>
    </location>
</feature>
<feature type="signal peptide" evidence="2">
    <location>
        <begin position="1"/>
        <end position="22"/>
    </location>
</feature>
<evidence type="ECO:0000313" key="4">
    <source>
        <dbReference type="Proteomes" id="UP000821853"/>
    </source>
</evidence>
<dbReference type="Gene3D" id="3.30.70.1820">
    <property type="entry name" value="L1 transposable element, RRM domain"/>
    <property type="match status" value="1"/>
</dbReference>
<dbReference type="SUPFAM" id="SSF57997">
    <property type="entry name" value="Tropomyosin"/>
    <property type="match status" value="1"/>
</dbReference>
<comment type="caution">
    <text evidence="3">The sequence shown here is derived from an EMBL/GenBank/DDBJ whole genome shotgun (WGS) entry which is preliminary data.</text>
</comment>
<dbReference type="PANTHER" id="PTHR11505">
    <property type="entry name" value="L1 TRANSPOSABLE ELEMENT-RELATED"/>
    <property type="match status" value="1"/>
</dbReference>
<dbReference type="OMA" id="VWFKDRE"/>
<dbReference type="VEuPathDB" id="VectorBase:HLOH_047253"/>
<sequence>MSLKNPFLFLIQALILASSSRPTEHVCGAILLEAKPVGRCDSHEAAPGDSCNGYGPLGMRCWIPSLAAQHTAPGITSPVNTAINSHASSIQASGHGGSSASMSLKNPFLFLIQSNPGPAVEEMLKTIMDQLGELKENSVKVNQRFDETFSKLTVINNKLDELTQTVTSYTAKVDDLQEQVNGLIRKIDDLENRSRRNNIIIFGVKEPEGEPQQSLEEQVTKNIFEDLLKISDVAIERIHRIGRPAENKCRPVILKLVDGRDKVKIFKHCCNLKGTEYSISEDFSPRVQAIRKKLWASAKAERDSGVKVALLFDKIKINGKLHQWDELLNKRVPLSAP</sequence>
<evidence type="ECO:0000313" key="3">
    <source>
        <dbReference type="EMBL" id="KAH9372442.1"/>
    </source>
</evidence>
<dbReference type="AlphaFoldDB" id="A0A9J6GAB7"/>
<evidence type="ECO:0000256" key="1">
    <source>
        <dbReference type="SAM" id="Coils"/>
    </source>
</evidence>
<dbReference type="Gene3D" id="1.20.5.340">
    <property type="match status" value="1"/>
</dbReference>
<gene>
    <name evidence="3" type="ORF">HPB48_012872</name>
</gene>
<evidence type="ECO:0000256" key="2">
    <source>
        <dbReference type="SAM" id="SignalP"/>
    </source>
</evidence>